<dbReference type="Gene3D" id="2.30.40.10">
    <property type="entry name" value="Urease, subunit C, domain 1"/>
    <property type="match status" value="1"/>
</dbReference>
<dbReference type="SUPFAM" id="SSF51338">
    <property type="entry name" value="Composite domain of metallo-dependent hydrolases"/>
    <property type="match status" value="1"/>
</dbReference>
<dbReference type="InterPro" id="IPR051781">
    <property type="entry name" value="Metallo-dep_Hydrolase"/>
</dbReference>
<dbReference type="EMBL" id="VJZC01000001">
    <property type="protein sequence ID" value="MPY55649.1"/>
    <property type="molecule type" value="Genomic_DNA"/>
</dbReference>
<proteinExistence type="predicted"/>
<dbReference type="Gene3D" id="3.40.50.10910">
    <property type="entry name" value="Amidohydrolase"/>
    <property type="match status" value="1"/>
</dbReference>
<dbReference type="InterPro" id="IPR011059">
    <property type="entry name" value="Metal-dep_hydrolase_composite"/>
</dbReference>
<dbReference type="InterPro" id="IPR006680">
    <property type="entry name" value="Amidohydro-rel"/>
</dbReference>
<dbReference type="PANTHER" id="PTHR43135">
    <property type="entry name" value="ALPHA-D-RIBOSE 1-METHYLPHOSPHONATE 5-TRIPHOSPHATE DIPHOSPHATASE"/>
    <property type="match status" value="1"/>
</dbReference>
<dbReference type="InterPro" id="IPR032466">
    <property type="entry name" value="Metal_Hydrolase"/>
</dbReference>
<sequence>MPAAGHTERFTYFGAGERCGELVVTHHPDGELRTDFAVSNNGRGAKLHERISVGGEGQLPHQWTVEGTSLMGGQVQERFATDGLTQRWSSQAETGEHSGTPRLYLPADSSPYSTWIASRAALAAGGSVEALPHGHVRADLLHSTQLDGPEGPVPVDVHVVRGIALTPEYVITDAEGELIACLAMGSDLVRAPFEQQYPALAKLEGTLTRAYLHQVQERIRHRFDAPVRIRAVRVFDPDRLTLTEPMSVTMFRGRITGMAPDEESVAVAGEVVIDGAGGTLVAGLHDMHAHVRPIDGLFYLAAGVTTVRDMGNANEALLSLTASWDAGTIAGPTVVPSGFIEGRSPHSALFGFIPETLDEALDAVRWYAARGYHQIKIYNSMNPDWVPTLTAEAHRLGLRAVGHIPAFTTPDRMIEAGYDEITHVNQLMLGWLLDEGEDTRTPLRLTAMTRAKDLDLDCDAVRHTLKLMRERNIGLDTTAVIVERLMLSRARTVLSADAPFLSHMPAGYQRQRKRTYVPFTSEDDLSAYDASFPVVLKVLKLLHDHGIALWPGTDDSTGFTVHRELELFVEAGLTAAEVLRIATRDCADHLGLGHNHGRVEPGRNASFVLLDGDPLEDISVVRDVRMVVKNGDVYYPHEIYTELGIRPFSTPPTVIQGDGA</sequence>
<dbReference type="AlphaFoldDB" id="A0A5N8X8A9"/>
<reference evidence="2 3" key="1">
    <citation type="submission" date="2019-07" db="EMBL/GenBank/DDBJ databases">
        <title>New species of Amycolatopsis and Streptomyces.</title>
        <authorList>
            <person name="Duangmal K."/>
            <person name="Teo W.F.A."/>
            <person name="Lipun K."/>
        </authorList>
    </citation>
    <scope>NUCLEOTIDE SEQUENCE [LARGE SCALE GENOMIC DNA]</scope>
    <source>
        <strain evidence="2 3">NBRC 106415</strain>
    </source>
</reference>
<organism evidence="2 3">
    <name type="scientific">Streptomyces spongiae</name>
    <dbReference type="NCBI Taxonomy" id="565072"/>
    <lineage>
        <taxon>Bacteria</taxon>
        <taxon>Bacillati</taxon>
        <taxon>Actinomycetota</taxon>
        <taxon>Actinomycetes</taxon>
        <taxon>Kitasatosporales</taxon>
        <taxon>Streptomycetaceae</taxon>
        <taxon>Streptomyces</taxon>
    </lineage>
</organism>
<dbReference type="Gene3D" id="3.30.110.90">
    <property type="entry name" value="Amidohydrolase"/>
    <property type="match status" value="1"/>
</dbReference>
<keyword evidence="3" id="KW-1185">Reference proteome</keyword>
<gene>
    <name evidence="2" type="ORF">FNH08_00125</name>
</gene>
<dbReference type="Pfam" id="PF01979">
    <property type="entry name" value="Amidohydro_1"/>
    <property type="match status" value="1"/>
</dbReference>
<dbReference type="Proteomes" id="UP000400924">
    <property type="component" value="Unassembled WGS sequence"/>
</dbReference>
<dbReference type="OrthoDB" id="3514520at2"/>
<protein>
    <submittedName>
        <fullName evidence="2">Amidohydrolase family protein</fullName>
    </submittedName>
</protein>
<accession>A0A5N8X8A9</accession>
<keyword evidence="2" id="KW-0378">Hydrolase</keyword>
<dbReference type="Gene3D" id="1.20.58.520">
    <property type="entry name" value="Amidohydrolase"/>
    <property type="match status" value="1"/>
</dbReference>
<name>A0A5N8X8A9_9ACTN</name>
<dbReference type="GO" id="GO:0016810">
    <property type="term" value="F:hydrolase activity, acting on carbon-nitrogen (but not peptide) bonds"/>
    <property type="evidence" value="ECO:0007669"/>
    <property type="project" value="InterPro"/>
</dbReference>
<comment type="caution">
    <text evidence="2">The sequence shown here is derived from an EMBL/GenBank/DDBJ whole genome shotgun (WGS) entry which is preliminary data.</text>
</comment>
<dbReference type="PANTHER" id="PTHR43135:SF3">
    <property type="entry name" value="ALPHA-D-RIBOSE 1-METHYLPHOSPHONATE 5-TRIPHOSPHATE DIPHOSPHATASE"/>
    <property type="match status" value="1"/>
</dbReference>
<dbReference type="SUPFAM" id="SSF51556">
    <property type="entry name" value="Metallo-dependent hydrolases"/>
    <property type="match status" value="1"/>
</dbReference>
<evidence type="ECO:0000259" key="1">
    <source>
        <dbReference type="Pfam" id="PF01979"/>
    </source>
</evidence>
<feature type="domain" description="Amidohydrolase-related" evidence="1">
    <location>
        <begin position="300"/>
        <end position="633"/>
    </location>
</feature>
<evidence type="ECO:0000313" key="3">
    <source>
        <dbReference type="Proteomes" id="UP000400924"/>
    </source>
</evidence>
<evidence type="ECO:0000313" key="2">
    <source>
        <dbReference type="EMBL" id="MPY55649.1"/>
    </source>
</evidence>
<dbReference type="RefSeq" id="WP_152769137.1">
    <property type="nucleotide sequence ID" value="NZ_VJZC01000001.1"/>
</dbReference>